<keyword evidence="4" id="KW-1185">Reference proteome</keyword>
<feature type="region of interest" description="Disordered" evidence="2">
    <location>
        <begin position="61"/>
        <end position="81"/>
    </location>
</feature>
<feature type="compositionally biased region" description="Polar residues" evidence="2">
    <location>
        <begin position="61"/>
        <end position="77"/>
    </location>
</feature>
<evidence type="ECO:0000313" key="4">
    <source>
        <dbReference type="Proteomes" id="UP000299102"/>
    </source>
</evidence>
<feature type="coiled-coil region" evidence="1">
    <location>
        <begin position="287"/>
        <end position="606"/>
    </location>
</feature>
<accession>A0A4C1TSV7</accession>
<name>A0A4C1TSV7_EUMVA</name>
<feature type="coiled-coil region" evidence="1">
    <location>
        <begin position="641"/>
        <end position="780"/>
    </location>
</feature>
<sequence length="947" mass="110146">MLGQAARAGAIAWSAVRHAAVQYLRGSCSKRAPAEAAVTHDNEVLCNDATEVVSALKPQELTNSNQIEQNTGVPQESENSHVEGSLHGAKCESVSELKHALEEQTVRFEKLKDDLSIKQRAVMELYASMRTRHKKLVALGQTFALPPTEELCVMNLARLPPERLLELCTDSDAANVQVKRSGIALSGSFTIDTMKLYNIPMQLLAACEQTLSRRKELTDWLDSFLMSDNEDVDVKTALLKINEFNSDSEILKRTLDNVKENFFKDIYEITDTLRNTVNDATTFRIRAEELTRELSEINTQNATLRKQLHNVDYQKTQYSRSKIDELEKVLREERTKKLVLREKLVRVENHAKIEADRVSNLNTMIEQLKIQRNNLERKLQQLHDQNQAIKSDYDSELDRLTSVIKDNKDRFEEMLADRKTLESEKESLKKSLQELEQNYKESIQNLKNESVLNENKLQEIEDKYSRLMEENTKLSSAKKQLDDQLLEAELRNEKLMKSLKKKNDDIECKKDLLKEIEVLKKDLEVSNKEIEAYKNMIKQKADTITEIEKTNRELHVIETSLKRELNNKNKYISDLEINHSLVKQHLEESSKKLDFYEKQMIAFQNRLKELFQGSGELKDLDEIHKKILDQNLKLQKTVAQNEEVTQHLQSKDSELKRYTNDIATLNNLLKQKDNIIKILSAKQEEEASLIKVLQNNLEMKSHIENEYNRQLYEKNKELTNLSQEVKIRKGRVQELENIVLTLEDQARKLEMQKRNDREKLMSLERKIAEYEVYRAEVKNRVEPQFDMDNLIKILEDELESSFESNIMNSDEHIPMSRKYADRSRREKLESFECHENNVSSPASHKTNEVYPAKIVMGNFIKKTYINPNHDEIFKADKLDRKKAIMNIEVENTEPTTKIFKGSPQNDNTSKEVSPGAQNERKFTQHNVFTIHPSHLQKEKKFKVFKAV</sequence>
<reference evidence="3 4" key="1">
    <citation type="journal article" date="2019" name="Commun. Biol.">
        <title>The bagworm genome reveals a unique fibroin gene that provides high tensile strength.</title>
        <authorList>
            <person name="Kono N."/>
            <person name="Nakamura H."/>
            <person name="Ohtoshi R."/>
            <person name="Tomita M."/>
            <person name="Numata K."/>
            <person name="Arakawa K."/>
        </authorList>
    </citation>
    <scope>NUCLEOTIDE SEQUENCE [LARGE SCALE GENOMIC DNA]</scope>
</reference>
<dbReference type="STRING" id="151549.A0A4C1TSV7"/>
<dbReference type="Proteomes" id="UP000299102">
    <property type="component" value="Unassembled WGS sequence"/>
</dbReference>
<dbReference type="AlphaFoldDB" id="A0A4C1TSV7"/>
<evidence type="ECO:0000313" key="3">
    <source>
        <dbReference type="EMBL" id="GBP17092.1"/>
    </source>
</evidence>
<proteinExistence type="predicted"/>
<feature type="region of interest" description="Disordered" evidence="2">
    <location>
        <begin position="896"/>
        <end position="917"/>
    </location>
</feature>
<dbReference type="EMBL" id="BGZK01000084">
    <property type="protein sequence ID" value="GBP17092.1"/>
    <property type="molecule type" value="Genomic_DNA"/>
</dbReference>
<gene>
    <name evidence="3" type="ORF">EVAR_8155_1</name>
</gene>
<evidence type="ECO:0000256" key="1">
    <source>
        <dbReference type="SAM" id="Coils"/>
    </source>
</evidence>
<organism evidence="3 4">
    <name type="scientific">Eumeta variegata</name>
    <name type="common">Bagworm moth</name>
    <name type="synonym">Eumeta japonica</name>
    <dbReference type="NCBI Taxonomy" id="151549"/>
    <lineage>
        <taxon>Eukaryota</taxon>
        <taxon>Metazoa</taxon>
        <taxon>Ecdysozoa</taxon>
        <taxon>Arthropoda</taxon>
        <taxon>Hexapoda</taxon>
        <taxon>Insecta</taxon>
        <taxon>Pterygota</taxon>
        <taxon>Neoptera</taxon>
        <taxon>Endopterygota</taxon>
        <taxon>Lepidoptera</taxon>
        <taxon>Glossata</taxon>
        <taxon>Ditrysia</taxon>
        <taxon>Tineoidea</taxon>
        <taxon>Psychidae</taxon>
        <taxon>Oiketicinae</taxon>
        <taxon>Eumeta</taxon>
    </lineage>
</organism>
<dbReference type="OrthoDB" id="6923473at2759"/>
<evidence type="ECO:0000256" key="2">
    <source>
        <dbReference type="SAM" id="MobiDB-lite"/>
    </source>
</evidence>
<protein>
    <submittedName>
        <fullName evidence="3">Uncharacterized protein</fullName>
    </submittedName>
</protein>
<keyword evidence="1" id="KW-0175">Coiled coil</keyword>
<comment type="caution">
    <text evidence="3">The sequence shown here is derived from an EMBL/GenBank/DDBJ whole genome shotgun (WGS) entry which is preliminary data.</text>
</comment>
<feature type="compositionally biased region" description="Polar residues" evidence="2">
    <location>
        <begin position="902"/>
        <end position="911"/>
    </location>
</feature>